<evidence type="ECO:0000313" key="2">
    <source>
        <dbReference type="EMBL" id="MFD2864011.1"/>
    </source>
</evidence>
<evidence type="ECO:0000313" key="3">
    <source>
        <dbReference type="Proteomes" id="UP001597601"/>
    </source>
</evidence>
<dbReference type="Proteomes" id="UP001597601">
    <property type="component" value="Unassembled WGS sequence"/>
</dbReference>
<proteinExistence type="predicted"/>
<dbReference type="RefSeq" id="WP_377124113.1">
    <property type="nucleotide sequence ID" value="NZ_JBHUHN010000001.1"/>
</dbReference>
<dbReference type="PROSITE" id="PS51257">
    <property type="entry name" value="PROKAR_LIPOPROTEIN"/>
    <property type="match status" value="1"/>
</dbReference>
<protein>
    <submittedName>
        <fullName evidence="2">DUF4397 domain-containing protein</fullName>
    </submittedName>
</protein>
<evidence type="ECO:0000259" key="1">
    <source>
        <dbReference type="Pfam" id="PF14344"/>
    </source>
</evidence>
<sequence>MKHLKLLAAAGLLVLGAVGCKKEVQNDPLPAIAALAVYNAVPDAPPLSIYLNTSKIQADSLLYKGEVPYVTAAAGNRQLIAYKGGTKAIDKPITITEGKFYSAFLTGNYSTADVALLQDSLTSPAAGKVNIRFVNMSIGAPSLDLALNTGTNVITGRAYKANSKYLSIDGDKQYSFVIRETGSTVNKIALPSVGLMAGHSYTIWTRGIYTATDGAAVGAEISLNY</sequence>
<dbReference type="EMBL" id="JBHUON010000004">
    <property type="protein sequence ID" value="MFD2864011.1"/>
    <property type="molecule type" value="Genomic_DNA"/>
</dbReference>
<dbReference type="InterPro" id="IPR025510">
    <property type="entry name" value="DUF4397"/>
</dbReference>
<accession>A0ABW5XKU3</accession>
<organism evidence="2 3">
    <name type="scientific">Mucilaginibacter antarcticus</name>
    <dbReference type="NCBI Taxonomy" id="1855725"/>
    <lineage>
        <taxon>Bacteria</taxon>
        <taxon>Pseudomonadati</taxon>
        <taxon>Bacteroidota</taxon>
        <taxon>Sphingobacteriia</taxon>
        <taxon>Sphingobacteriales</taxon>
        <taxon>Sphingobacteriaceae</taxon>
        <taxon>Mucilaginibacter</taxon>
    </lineage>
</organism>
<gene>
    <name evidence="2" type="ORF">ACFSYC_04860</name>
</gene>
<reference evidence="3" key="1">
    <citation type="journal article" date="2019" name="Int. J. Syst. Evol. Microbiol.">
        <title>The Global Catalogue of Microorganisms (GCM) 10K type strain sequencing project: providing services to taxonomists for standard genome sequencing and annotation.</title>
        <authorList>
            <consortium name="The Broad Institute Genomics Platform"/>
            <consortium name="The Broad Institute Genome Sequencing Center for Infectious Disease"/>
            <person name="Wu L."/>
            <person name="Ma J."/>
        </authorList>
    </citation>
    <scope>NUCLEOTIDE SEQUENCE [LARGE SCALE GENOMIC DNA]</scope>
    <source>
        <strain evidence="3">KCTC 52232</strain>
    </source>
</reference>
<dbReference type="Pfam" id="PF14344">
    <property type="entry name" value="DUF4397"/>
    <property type="match status" value="1"/>
</dbReference>
<comment type="caution">
    <text evidence="2">The sequence shown here is derived from an EMBL/GenBank/DDBJ whole genome shotgun (WGS) entry which is preliminary data.</text>
</comment>
<keyword evidence="3" id="KW-1185">Reference proteome</keyword>
<name>A0ABW5XKU3_9SPHI</name>
<feature type="domain" description="DUF4397" evidence="1">
    <location>
        <begin position="33"/>
        <end position="145"/>
    </location>
</feature>